<dbReference type="Pfam" id="PF01522">
    <property type="entry name" value="Polysacc_deac_1"/>
    <property type="match status" value="1"/>
</dbReference>
<evidence type="ECO:0000259" key="2">
    <source>
        <dbReference type="PROSITE" id="PS51677"/>
    </source>
</evidence>
<dbReference type="AlphaFoldDB" id="A0A1N6IUW9"/>
<evidence type="ECO:0000256" key="1">
    <source>
        <dbReference type="ARBA" id="ARBA00022729"/>
    </source>
</evidence>
<dbReference type="GO" id="GO:0016810">
    <property type="term" value="F:hydrolase activity, acting on carbon-nitrogen (but not peptide) bonds"/>
    <property type="evidence" value="ECO:0007669"/>
    <property type="project" value="InterPro"/>
</dbReference>
<dbReference type="PANTHER" id="PTHR34216">
    <property type="match status" value="1"/>
</dbReference>
<dbReference type="PANTHER" id="PTHR34216:SF13">
    <property type="entry name" value="XYLANASE_CHITIN DEACETYLASE"/>
    <property type="match status" value="1"/>
</dbReference>
<dbReference type="OrthoDB" id="9814639at2"/>
<proteinExistence type="predicted"/>
<dbReference type="SUPFAM" id="SSF88713">
    <property type="entry name" value="Glycoside hydrolase/deacetylase"/>
    <property type="match status" value="1"/>
</dbReference>
<dbReference type="CDD" id="cd10969">
    <property type="entry name" value="CE4_Ecf1_like_5s"/>
    <property type="match status" value="1"/>
</dbReference>
<sequence length="286" mass="32766">MLQTTESFANSIPVLTYHHVSSSGGSLTISPENFESQIGWLAKNGYVTLTADEFARFLHGAPMPRKSVLLTFDDGYLDNYVHAHPILLRYGLNAVMFLVTGRVHDGPYRAIGAQRLEAPRSHQACERLVHDGRADEVTVRWSEVDLMRAAGTFEFHSHTHSHLRWDQLCADPVHKRQNIGVDIEKSKAILVARLGAGSRHLCWPEGYFDADYLDAAKAAGFEYLYTTRNLRRNVPGSDPHRIHRLVDNGKDAEWLAQKLHRYQDPLWGRAYYWFKRARHFRDEAWS</sequence>
<protein>
    <submittedName>
        <fullName evidence="3">Polysaccharide deacetylase</fullName>
    </submittedName>
</protein>
<dbReference type="PROSITE" id="PS51677">
    <property type="entry name" value="NODB"/>
    <property type="match status" value="1"/>
</dbReference>
<dbReference type="EMBL" id="FSRU01000001">
    <property type="protein sequence ID" value="SIO35807.1"/>
    <property type="molecule type" value="Genomic_DNA"/>
</dbReference>
<keyword evidence="1" id="KW-0732">Signal</keyword>
<evidence type="ECO:0000313" key="4">
    <source>
        <dbReference type="Proteomes" id="UP000185151"/>
    </source>
</evidence>
<reference evidence="3 4" key="1">
    <citation type="submission" date="2016-11" db="EMBL/GenBank/DDBJ databases">
        <authorList>
            <person name="Jaros S."/>
            <person name="Januszkiewicz K."/>
            <person name="Wedrychowicz H."/>
        </authorList>
    </citation>
    <scope>NUCLEOTIDE SEQUENCE [LARGE SCALE GENOMIC DNA]</scope>
    <source>
        <strain evidence="3 4">GAS95</strain>
    </source>
</reference>
<dbReference type="InterPro" id="IPR051398">
    <property type="entry name" value="Polysacch_Deacetylase"/>
</dbReference>
<dbReference type="RefSeq" id="WP_074295955.1">
    <property type="nucleotide sequence ID" value="NZ_FSRU01000001.1"/>
</dbReference>
<feature type="domain" description="NodB homology" evidence="2">
    <location>
        <begin position="66"/>
        <end position="286"/>
    </location>
</feature>
<accession>A0A1N6IUW9</accession>
<dbReference type="Gene3D" id="3.20.20.370">
    <property type="entry name" value="Glycoside hydrolase/deacetylase"/>
    <property type="match status" value="1"/>
</dbReference>
<dbReference type="Proteomes" id="UP000185151">
    <property type="component" value="Unassembled WGS sequence"/>
</dbReference>
<gene>
    <name evidence="3" type="ORF">SAMN05444165_2516</name>
</gene>
<dbReference type="InterPro" id="IPR002509">
    <property type="entry name" value="NODB_dom"/>
</dbReference>
<dbReference type="GO" id="GO:0005975">
    <property type="term" value="P:carbohydrate metabolic process"/>
    <property type="evidence" value="ECO:0007669"/>
    <property type="project" value="InterPro"/>
</dbReference>
<keyword evidence="4" id="KW-1185">Reference proteome</keyword>
<dbReference type="InterPro" id="IPR011330">
    <property type="entry name" value="Glyco_hydro/deAcase_b/a-brl"/>
</dbReference>
<organism evidence="3 4">
    <name type="scientific">Paraburkholderia phenazinium</name>
    <dbReference type="NCBI Taxonomy" id="60549"/>
    <lineage>
        <taxon>Bacteria</taxon>
        <taxon>Pseudomonadati</taxon>
        <taxon>Pseudomonadota</taxon>
        <taxon>Betaproteobacteria</taxon>
        <taxon>Burkholderiales</taxon>
        <taxon>Burkholderiaceae</taxon>
        <taxon>Paraburkholderia</taxon>
    </lineage>
</organism>
<name>A0A1N6IUW9_9BURK</name>
<evidence type="ECO:0000313" key="3">
    <source>
        <dbReference type="EMBL" id="SIO35807.1"/>
    </source>
</evidence>